<dbReference type="AlphaFoldDB" id="A0A1A9AN87"/>
<sequence>MAGGSAEGPEGFAEMHLSVLPSVRFYSDVERNHEDLSYYNQKCEQIKVKDKNDDVKIICKKFLRHLENSAVWNVQKPGYDICLLLNYWIYDKLNRIFGDQETSNVAFSNFQMISSYPNKYITKNLSYNAKCKYKIDLHMHKDWQKRKEFYDYCVDYDTLYGMVTGYDQNCSDFHDYLEKKEELYKHFEGLCSTEQKKCPDFYVECKKYNPNILLSKLRCHDEIIRKKAAVKASASHHSSGQELVHGAPGHGSGLSEKKDGSHVEEIKPGVSQIGTKIGHSVLGVAPVLLTATALYRYTPIGSWIRQFGGYNQSGVGDMDGFSSYTQESGNMFSDSAANYISYQPI</sequence>
<feature type="region of interest" description="Disordered" evidence="1">
    <location>
        <begin position="238"/>
        <end position="261"/>
    </location>
</feature>
<dbReference type="Pfam" id="PF05795">
    <property type="entry name" value="Plasmodium_Vir"/>
    <property type="match status" value="2"/>
</dbReference>
<dbReference type="Proteomes" id="UP000078555">
    <property type="component" value="Unassembled WGS sequence"/>
</dbReference>
<name>A0A1A9AN87_PLAOA</name>
<dbReference type="InterPro" id="IPR008780">
    <property type="entry name" value="Plasmodium_Vir"/>
</dbReference>
<evidence type="ECO:0000313" key="2">
    <source>
        <dbReference type="EMBL" id="SBT57549.1"/>
    </source>
</evidence>
<evidence type="ECO:0000256" key="1">
    <source>
        <dbReference type="SAM" id="MobiDB-lite"/>
    </source>
</evidence>
<organism evidence="2 3">
    <name type="scientific">Plasmodium ovale wallikeri</name>
    <dbReference type="NCBI Taxonomy" id="864142"/>
    <lineage>
        <taxon>Eukaryota</taxon>
        <taxon>Sar</taxon>
        <taxon>Alveolata</taxon>
        <taxon>Apicomplexa</taxon>
        <taxon>Aconoidasida</taxon>
        <taxon>Haemosporida</taxon>
        <taxon>Plasmodiidae</taxon>
        <taxon>Plasmodium</taxon>
        <taxon>Plasmodium (Plasmodium)</taxon>
    </lineage>
</organism>
<dbReference type="EMBL" id="FLRD01001549">
    <property type="protein sequence ID" value="SBT57549.1"/>
    <property type="molecule type" value="Genomic_DNA"/>
</dbReference>
<gene>
    <name evidence="2" type="ORF">POVWA1_082210</name>
</gene>
<reference evidence="3" key="1">
    <citation type="submission" date="2016-05" db="EMBL/GenBank/DDBJ databases">
        <authorList>
            <person name="Naeem Raeece"/>
        </authorList>
    </citation>
    <scope>NUCLEOTIDE SEQUENCE [LARGE SCALE GENOMIC DNA]</scope>
</reference>
<proteinExistence type="predicted"/>
<protein>
    <submittedName>
        <fullName evidence="2">PIR Superfamily Protein</fullName>
    </submittedName>
</protein>
<accession>A0A1A9AN87</accession>
<evidence type="ECO:0000313" key="3">
    <source>
        <dbReference type="Proteomes" id="UP000078555"/>
    </source>
</evidence>
<keyword evidence="3" id="KW-1185">Reference proteome</keyword>